<protein>
    <submittedName>
        <fullName evidence="2">Uncharacterized protein</fullName>
    </submittedName>
</protein>
<keyword evidence="1" id="KW-0732">Signal</keyword>
<accession>A0A2T3BEP7</accession>
<feature type="signal peptide" evidence="1">
    <location>
        <begin position="1"/>
        <end position="18"/>
    </location>
</feature>
<proteinExistence type="predicted"/>
<reference evidence="2 3" key="1">
    <citation type="journal article" date="2018" name="New Phytol.">
        <title>Comparative genomics and transcriptomics depict ericoid mycorrhizal fungi as versatile saprotrophs and plant mutualists.</title>
        <authorList>
            <person name="Martino E."/>
            <person name="Morin E."/>
            <person name="Grelet G.A."/>
            <person name="Kuo A."/>
            <person name="Kohler A."/>
            <person name="Daghino S."/>
            <person name="Barry K.W."/>
            <person name="Cichocki N."/>
            <person name="Clum A."/>
            <person name="Dockter R.B."/>
            <person name="Hainaut M."/>
            <person name="Kuo R.C."/>
            <person name="LaButti K."/>
            <person name="Lindahl B.D."/>
            <person name="Lindquist E.A."/>
            <person name="Lipzen A."/>
            <person name="Khouja H.R."/>
            <person name="Magnuson J."/>
            <person name="Murat C."/>
            <person name="Ohm R.A."/>
            <person name="Singer S.W."/>
            <person name="Spatafora J.W."/>
            <person name="Wang M."/>
            <person name="Veneault-Fourrey C."/>
            <person name="Henrissat B."/>
            <person name="Grigoriev I.V."/>
            <person name="Martin F.M."/>
            <person name="Perotto S."/>
        </authorList>
    </citation>
    <scope>NUCLEOTIDE SEQUENCE [LARGE SCALE GENOMIC DNA]</scope>
    <source>
        <strain evidence="2 3">ATCC 22711</strain>
    </source>
</reference>
<organism evidence="2 3">
    <name type="scientific">Amorphotheca resinae ATCC 22711</name>
    <dbReference type="NCBI Taxonomy" id="857342"/>
    <lineage>
        <taxon>Eukaryota</taxon>
        <taxon>Fungi</taxon>
        <taxon>Dikarya</taxon>
        <taxon>Ascomycota</taxon>
        <taxon>Pezizomycotina</taxon>
        <taxon>Leotiomycetes</taxon>
        <taxon>Helotiales</taxon>
        <taxon>Amorphothecaceae</taxon>
        <taxon>Amorphotheca</taxon>
    </lineage>
</organism>
<evidence type="ECO:0000313" key="2">
    <source>
        <dbReference type="EMBL" id="PSS27798.1"/>
    </source>
</evidence>
<keyword evidence="3" id="KW-1185">Reference proteome</keyword>
<dbReference type="EMBL" id="KZ679006">
    <property type="protein sequence ID" value="PSS27798.1"/>
    <property type="molecule type" value="Genomic_DNA"/>
</dbReference>
<feature type="chain" id="PRO_5015479592" evidence="1">
    <location>
        <begin position="19"/>
        <end position="173"/>
    </location>
</feature>
<name>A0A2T3BEP7_AMORE</name>
<dbReference type="InParanoid" id="A0A2T3BEP7"/>
<dbReference type="GeneID" id="36571425"/>
<dbReference type="AlphaFoldDB" id="A0A2T3BEP7"/>
<dbReference type="RefSeq" id="XP_024725323.1">
    <property type="nucleotide sequence ID" value="XM_024863344.1"/>
</dbReference>
<dbReference type="Proteomes" id="UP000241818">
    <property type="component" value="Unassembled WGS sequence"/>
</dbReference>
<gene>
    <name evidence="2" type="ORF">M430DRAFT_158936</name>
</gene>
<sequence>MYIYAIAYSVFLLPVVLERMCVYMQGPCSSSPSLNFMSAYPINHQLSDHNTKVFNGDPSRSSIAMLISTLWAFEIGPPAVTRIGKAHGTFLDCNISQFSLLRYKSLLLTIATPRSTATKTSDPAYIHLTRWKFSSLSLMMLNTRAVNHWHASTTVGSIRGVRDVQSGSLTSEP</sequence>
<evidence type="ECO:0000256" key="1">
    <source>
        <dbReference type="SAM" id="SignalP"/>
    </source>
</evidence>
<evidence type="ECO:0000313" key="3">
    <source>
        <dbReference type="Proteomes" id="UP000241818"/>
    </source>
</evidence>